<dbReference type="InterPro" id="IPR011025">
    <property type="entry name" value="GproteinA_insert"/>
</dbReference>
<dbReference type="CDD" id="cd00066">
    <property type="entry name" value="G-alpha"/>
    <property type="match status" value="1"/>
</dbReference>
<keyword evidence="1" id="KW-0519">Myristate</keyword>
<dbReference type="GO" id="GO:0000750">
    <property type="term" value="P:pheromone-dependent signal transduction involved in conjugation with cellular fusion"/>
    <property type="evidence" value="ECO:0007669"/>
    <property type="project" value="TreeGrafter"/>
</dbReference>
<keyword evidence="11" id="KW-1185">Reference proteome</keyword>
<evidence type="ECO:0000313" key="10">
    <source>
        <dbReference type="EMBL" id="KIK53956.1"/>
    </source>
</evidence>
<sequence length="347" mass="39542">MGAGESGNNSALKKMKEFQHLKILSEGGYTDGERESYKAVIFNSLIQSVREILDVLSYLDLDVAEENVVHLATVLAEPFDLEVDFITQDVGNVIRRLRRDPAVKEVIRRSKEYQLNDSAVYYLNAVDRISLPDYLPTDQDILKRAEKNSGLTEIILPSGELTYKLYHVGNQRSEWRKSMYLFDNVTALVFLVNISEYDQILYEDESISSLTSVDFRQNCLQEALILFDQLCNSKWFANTSIILFLNGIEIFAEKLPNSPVDHYFPDYNGGDNYDAACEYFLHRFVSLNQYTAQRQFYVKYTPDTVGIDDSGLKFILNAVEDIILQLHLRSGGLMSDDRPAVSSESLA</sequence>
<organism evidence="10 11">
    <name type="scientific">Collybiopsis luxurians FD-317 M1</name>
    <dbReference type="NCBI Taxonomy" id="944289"/>
    <lineage>
        <taxon>Eukaryota</taxon>
        <taxon>Fungi</taxon>
        <taxon>Dikarya</taxon>
        <taxon>Basidiomycota</taxon>
        <taxon>Agaricomycotina</taxon>
        <taxon>Agaricomycetes</taxon>
        <taxon>Agaricomycetidae</taxon>
        <taxon>Agaricales</taxon>
        <taxon>Marasmiineae</taxon>
        <taxon>Omphalotaceae</taxon>
        <taxon>Collybiopsis</taxon>
        <taxon>Collybiopsis luxurians</taxon>
    </lineage>
</organism>
<dbReference type="SUPFAM" id="SSF52540">
    <property type="entry name" value="P-loop containing nucleoside triphosphate hydrolases"/>
    <property type="match status" value="1"/>
</dbReference>
<protein>
    <submittedName>
        <fullName evidence="10">Uncharacterized protein</fullName>
    </submittedName>
</protein>
<dbReference type="GO" id="GO:0005525">
    <property type="term" value="F:GTP binding"/>
    <property type="evidence" value="ECO:0007669"/>
    <property type="project" value="UniProtKB-KW"/>
</dbReference>
<proteinExistence type="predicted"/>
<dbReference type="InterPro" id="IPR001019">
    <property type="entry name" value="Gprotein_alpha_su"/>
</dbReference>
<dbReference type="GO" id="GO:0003924">
    <property type="term" value="F:GTPase activity"/>
    <property type="evidence" value="ECO:0007669"/>
    <property type="project" value="InterPro"/>
</dbReference>
<dbReference type="FunFam" id="3.40.50.300:FF:003800">
    <property type="entry name" value="Guanine nucleotide-binding protein G(k) subunit alpha"/>
    <property type="match status" value="1"/>
</dbReference>
<feature type="binding site" evidence="9">
    <location>
        <begin position="117"/>
        <end position="118"/>
    </location>
    <ligand>
        <name>GTP</name>
        <dbReference type="ChEBI" id="CHEBI:37565"/>
    </ligand>
</feature>
<keyword evidence="4" id="KW-0460">Magnesium</keyword>
<dbReference type="GO" id="GO:0005737">
    <property type="term" value="C:cytoplasm"/>
    <property type="evidence" value="ECO:0007669"/>
    <property type="project" value="TreeGrafter"/>
</dbReference>
<dbReference type="InterPro" id="IPR002975">
    <property type="entry name" value="Fungi_Gprotein_alpha"/>
</dbReference>
<evidence type="ECO:0000256" key="3">
    <source>
        <dbReference type="ARBA" id="ARBA00022741"/>
    </source>
</evidence>
<evidence type="ECO:0000256" key="9">
    <source>
        <dbReference type="PIRSR" id="PIRSR601019-1"/>
    </source>
</evidence>
<dbReference type="Gene3D" id="3.40.50.300">
    <property type="entry name" value="P-loop containing nucleotide triphosphate hydrolases"/>
    <property type="match status" value="1"/>
</dbReference>
<dbReference type="GO" id="GO:0031683">
    <property type="term" value="F:G-protein beta/gamma-subunit complex binding"/>
    <property type="evidence" value="ECO:0007669"/>
    <property type="project" value="InterPro"/>
</dbReference>
<keyword evidence="6" id="KW-0564">Palmitate</keyword>
<evidence type="ECO:0000256" key="7">
    <source>
        <dbReference type="ARBA" id="ARBA00023224"/>
    </source>
</evidence>
<dbReference type="OrthoDB" id="5817230at2759"/>
<dbReference type="HOGENOM" id="CLU_014184_6_0_1"/>
<dbReference type="PANTHER" id="PTHR10218">
    <property type="entry name" value="GTP-BINDING PROTEIN ALPHA SUBUNIT"/>
    <property type="match status" value="1"/>
</dbReference>
<dbReference type="PANTHER" id="PTHR10218:SF302">
    <property type="entry name" value="GUANINE NUCLEOTIDE-BINDING PROTEIN ALPHA-5 SUBUNIT"/>
    <property type="match status" value="1"/>
</dbReference>
<dbReference type="Proteomes" id="UP000053593">
    <property type="component" value="Unassembled WGS sequence"/>
</dbReference>
<evidence type="ECO:0000256" key="1">
    <source>
        <dbReference type="ARBA" id="ARBA00022707"/>
    </source>
</evidence>
<evidence type="ECO:0000256" key="5">
    <source>
        <dbReference type="ARBA" id="ARBA00023134"/>
    </source>
</evidence>
<keyword evidence="8" id="KW-0449">Lipoprotein</keyword>
<keyword evidence="2" id="KW-0479">Metal-binding</keyword>
<name>A0A0D0BGW8_9AGAR</name>
<dbReference type="SUPFAM" id="SSF47895">
    <property type="entry name" value="Transducin (alpha subunit), insertion domain"/>
    <property type="match status" value="1"/>
</dbReference>
<keyword evidence="3 9" id="KW-0547">Nucleotide-binding</keyword>
<gene>
    <name evidence="10" type="ORF">GYMLUDRAFT_88288</name>
</gene>
<dbReference type="EMBL" id="KN834822">
    <property type="protein sequence ID" value="KIK53956.1"/>
    <property type="molecule type" value="Genomic_DNA"/>
</dbReference>
<dbReference type="PROSITE" id="PS51882">
    <property type="entry name" value="G_ALPHA"/>
    <property type="match status" value="1"/>
</dbReference>
<dbReference type="InterPro" id="IPR027417">
    <property type="entry name" value="P-loop_NTPase"/>
</dbReference>
<dbReference type="PRINTS" id="PR00318">
    <property type="entry name" value="GPROTEINA"/>
</dbReference>
<dbReference type="Gene3D" id="1.10.400.10">
    <property type="entry name" value="GI Alpha 1, domain 2-like"/>
    <property type="match status" value="1"/>
</dbReference>
<accession>A0A0D0BGW8</accession>
<evidence type="ECO:0000256" key="4">
    <source>
        <dbReference type="ARBA" id="ARBA00022842"/>
    </source>
</evidence>
<dbReference type="PRINTS" id="PR01241">
    <property type="entry name" value="GPROTEINAFNG"/>
</dbReference>
<evidence type="ECO:0000256" key="2">
    <source>
        <dbReference type="ARBA" id="ARBA00022723"/>
    </source>
</evidence>
<evidence type="ECO:0000256" key="8">
    <source>
        <dbReference type="ARBA" id="ARBA00023288"/>
    </source>
</evidence>
<keyword evidence="7" id="KW-0807">Transducer</keyword>
<dbReference type="SMART" id="SM00275">
    <property type="entry name" value="G_alpha"/>
    <property type="match status" value="1"/>
</dbReference>
<keyword evidence="5 9" id="KW-0342">GTP-binding</keyword>
<dbReference type="GO" id="GO:0005834">
    <property type="term" value="C:heterotrimeric G-protein complex"/>
    <property type="evidence" value="ECO:0007669"/>
    <property type="project" value="InterPro"/>
</dbReference>
<reference evidence="10 11" key="1">
    <citation type="submission" date="2014-04" db="EMBL/GenBank/DDBJ databases">
        <title>Evolutionary Origins and Diversification of the Mycorrhizal Mutualists.</title>
        <authorList>
            <consortium name="DOE Joint Genome Institute"/>
            <consortium name="Mycorrhizal Genomics Consortium"/>
            <person name="Kohler A."/>
            <person name="Kuo A."/>
            <person name="Nagy L.G."/>
            <person name="Floudas D."/>
            <person name="Copeland A."/>
            <person name="Barry K.W."/>
            <person name="Cichocki N."/>
            <person name="Veneault-Fourrey C."/>
            <person name="LaButti K."/>
            <person name="Lindquist E.A."/>
            <person name="Lipzen A."/>
            <person name="Lundell T."/>
            <person name="Morin E."/>
            <person name="Murat C."/>
            <person name="Riley R."/>
            <person name="Ohm R."/>
            <person name="Sun H."/>
            <person name="Tunlid A."/>
            <person name="Henrissat B."/>
            <person name="Grigoriev I.V."/>
            <person name="Hibbett D.S."/>
            <person name="Martin F."/>
        </authorList>
    </citation>
    <scope>NUCLEOTIDE SEQUENCE [LARGE SCALE GENOMIC DNA]</scope>
    <source>
        <strain evidence="10 11">FD-317 M1</strain>
    </source>
</reference>
<dbReference type="AlphaFoldDB" id="A0A0D0BGW8"/>
<dbReference type="Pfam" id="PF00503">
    <property type="entry name" value="G-alpha"/>
    <property type="match status" value="1"/>
</dbReference>
<dbReference type="GO" id="GO:0046872">
    <property type="term" value="F:metal ion binding"/>
    <property type="evidence" value="ECO:0007669"/>
    <property type="project" value="UniProtKB-KW"/>
</dbReference>
<evidence type="ECO:0000256" key="6">
    <source>
        <dbReference type="ARBA" id="ARBA00023139"/>
    </source>
</evidence>
<dbReference type="GO" id="GO:0001664">
    <property type="term" value="F:G protein-coupled receptor binding"/>
    <property type="evidence" value="ECO:0007669"/>
    <property type="project" value="InterPro"/>
</dbReference>
<dbReference type="GO" id="GO:0007186">
    <property type="term" value="P:G protein-coupled receptor signaling pathway"/>
    <property type="evidence" value="ECO:0007669"/>
    <property type="project" value="InterPro"/>
</dbReference>
<evidence type="ECO:0000313" key="11">
    <source>
        <dbReference type="Proteomes" id="UP000053593"/>
    </source>
</evidence>